<keyword evidence="15" id="KW-1185">Reference proteome</keyword>
<dbReference type="PANTHER" id="PTHR24305:SF166">
    <property type="entry name" value="CYTOCHROME P450 12A4, MITOCHONDRIAL-RELATED"/>
    <property type="match status" value="1"/>
</dbReference>
<dbReference type="GO" id="GO:0005506">
    <property type="term" value="F:iron ion binding"/>
    <property type="evidence" value="ECO:0007669"/>
    <property type="project" value="InterPro"/>
</dbReference>
<protein>
    <recommendedName>
        <fullName evidence="16">Cytochrome P450</fullName>
    </recommendedName>
</protein>
<dbReference type="GO" id="GO:0020037">
    <property type="term" value="F:heme binding"/>
    <property type="evidence" value="ECO:0007669"/>
    <property type="project" value="InterPro"/>
</dbReference>
<dbReference type="PANTHER" id="PTHR24305">
    <property type="entry name" value="CYTOCHROME P450"/>
    <property type="match status" value="1"/>
</dbReference>
<evidence type="ECO:0000256" key="5">
    <source>
        <dbReference type="ARBA" id="ARBA00022617"/>
    </source>
</evidence>
<evidence type="ECO:0000256" key="1">
    <source>
        <dbReference type="ARBA" id="ARBA00001971"/>
    </source>
</evidence>
<name>A0A8H5B2V0_9AGAR</name>
<evidence type="ECO:0000256" key="9">
    <source>
        <dbReference type="ARBA" id="ARBA00023002"/>
    </source>
</evidence>
<evidence type="ECO:0000256" key="11">
    <source>
        <dbReference type="ARBA" id="ARBA00023033"/>
    </source>
</evidence>
<dbReference type="OrthoDB" id="1470350at2759"/>
<comment type="cofactor">
    <cofactor evidence="1 13">
        <name>heme</name>
        <dbReference type="ChEBI" id="CHEBI:30413"/>
    </cofactor>
</comment>
<comment type="caution">
    <text evidence="14">The sequence shown here is derived from an EMBL/GenBank/DDBJ whole genome shotgun (WGS) entry which is preliminary data.</text>
</comment>
<dbReference type="CDD" id="cd11069">
    <property type="entry name" value="CYP_FUM15-like"/>
    <property type="match status" value="1"/>
</dbReference>
<proteinExistence type="inferred from homology"/>
<evidence type="ECO:0000256" key="6">
    <source>
        <dbReference type="ARBA" id="ARBA00022692"/>
    </source>
</evidence>
<keyword evidence="8" id="KW-1133">Transmembrane helix</keyword>
<dbReference type="Gene3D" id="1.10.630.10">
    <property type="entry name" value="Cytochrome P450"/>
    <property type="match status" value="1"/>
</dbReference>
<dbReference type="InterPro" id="IPR001128">
    <property type="entry name" value="Cyt_P450"/>
</dbReference>
<keyword evidence="6" id="KW-0812">Transmembrane</keyword>
<dbReference type="PRINTS" id="PR00463">
    <property type="entry name" value="EP450I"/>
</dbReference>
<dbReference type="InterPro" id="IPR036396">
    <property type="entry name" value="Cyt_P450_sf"/>
</dbReference>
<comment type="similarity">
    <text evidence="4">Belongs to the cytochrome P450 family.</text>
</comment>
<organism evidence="14 15">
    <name type="scientific">Ephemerocybe angulata</name>
    <dbReference type="NCBI Taxonomy" id="980116"/>
    <lineage>
        <taxon>Eukaryota</taxon>
        <taxon>Fungi</taxon>
        <taxon>Dikarya</taxon>
        <taxon>Basidiomycota</taxon>
        <taxon>Agaricomycotina</taxon>
        <taxon>Agaricomycetes</taxon>
        <taxon>Agaricomycetidae</taxon>
        <taxon>Agaricales</taxon>
        <taxon>Agaricineae</taxon>
        <taxon>Psathyrellaceae</taxon>
        <taxon>Ephemerocybe</taxon>
    </lineage>
</organism>
<sequence length="892" mass="100000">MVGTVGQFPKAVAIHSFVIKSLWHYINPLVHLTSIMDNRALQVLVALPCALVGWQILKRATAKDPFAHIPGPPSTSLLVGNFFELFSKDSWDYNLELAKKFESTAVADGRVSHIHSILNKPTLFVFDPKALYHILVKDQYVFDEPDDFIRINNAMFGPGLLATMGDHHRKQRKLLNPVFSVAHLKEMTPVFYNVVRKLENSMKQQIAQGETEINILGWMTRTALELIGQSGFGYSFDSLEPDSAQHPFGVSLKNLFRAVNHPAIILARVFIWPWVVNIGSPGFQRAVVNALPWKGLHDVRDMIDVMHTTSVEIFEATKRSLEKGEDLSARIGGGKDIMSILIKANMAASEEDKLPEKELLAQISTLTFAAMDTTSNALARIFDLLSQNQDVQDRVREEVTAAYEEHGNILDYETLTALPWLDAVCRETLRLYPSVPTLFRQARKDTILPFSEPILTRDGKEISEVFVPARTPVTFSILSCNRDPKIWGADAAEWKPQRWLNPLPDSVANARVPGVYSHLMTFIGGGRSCIGFKFSQLEMKVILSVLLQSFKFEPNGKKVIWQMNGIIQPTTEDAELNADGEQKLQLPLKDSWISNLEYTAWHFGKTESLVHCCPVLDSVRAIFGFGSSSKSRTSKQILLPPIYLNNIDMVQINLATSMSIAALASVTIVNALPVAPQAGSFEIVERGVTDPELAARSRLSFLKKFIPTLRIGAREIDVDPLAARGEDPELTARFGFLKKFIPFLGGRDLDMDNYVNDLIARGEDPELAARRFGFLKKFIPFLGGRELEDYVNDLAARNDDPELAARFKFGFLKKFIPFLGGRDLEVYVNDLAARNEDPELAARFGFLKKFIPFLGGRELGMSDDLEVRGSELEEIEDFLSRFYDEGSLDEMD</sequence>
<dbReference type="InterPro" id="IPR050121">
    <property type="entry name" value="Cytochrome_P450_monoxygenase"/>
</dbReference>
<evidence type="ECO:0000256" key="13">
    <source>
        <dbReference type="PIRSR" id="PIRSR602401-1"/>
    </source>
</evidence>
<evidence type="ECO:0000256" key="2">
    <source>
        <dbReference type="ARBA" id="ARBA00004370"/>
    </source>
</evidence>
<keyword evidence="9" id="KW-0560">Oxidoreductase</keyword>
<dbReference type="PRINTS" id="PR00385">
    <property type="entry name" value="P450"/>
</dbReference>
<comment type="subcellular location">
    <subcellularLocation>
        <location evidence="2">Membrane</location>
    </subcellularLocation>
</comment>
<evidence type="ECO:0000256" key="10">
    <source>
        <dbReference type="ARBA" id="ARBA00023004"/>
    </source>
</evidence>
<dbReference type="Pfam" id="PF00067">
    <property type="entry name" value="p450"/>
    <property type="match status" value="1"/>
</dbReference>
<evidence type="ECO:0000313" key="14">
    <source>
        <dbReference type="EMBL" id="KAF5314707.1"/>
    </source>
</evidence>
<comment type="pathway">
    <text evidence="3">Secondary metabolite biosynthesis; terpenoid biosynthesis.</text>
</comment>
<evidence type="ECO:0000256" key="12">
    <source>
        <dbReference type="ARBA" id="ARBA00023136"/>
    </source>
</evidence>
<gene>
    <name evidence="14" type="ORF">D9611_007268</name>
</gene>
<keyword evidence="11" id="KW-0503">Monooxygenase</keyword>
<dbReference type="GO" id="GO:0004497">
    <property type="term" value="F:monooxygenase activity"/>
    <property type="evidence" value="ECO:0007669"/>
    <property type="project" value="UniProtKB-KW"/>
</dbReference>
<evidence type="ECO:0000256" key="4">
    <source>
        <dbReference type="ARBA" id="ARBA00010617"/>
    </source>
</evidence>
<reference evidence="14 15" key="1">
    <citation type="journal article" date="2020" name="ISME J.">
        <title>Uncovering the hidden diversity of litter-decomposition mechanisms in mushroom-forming fungi.</title>
        <authorList>
            <person name="Floudas D."/>
            <person name="Bentzer J."/>
            <person name="Ahren D."/>
            <person name="Johansson T."/>
            <person name="Persson P."/>
            <person name="Tunlid A."/>
        </authorList>
    </citation>
    <scope>NUCLEOTIDE SEQUENCE [LARGE SCALE GENOMIC DNA]</scope>
    <source>
        <strain evidence="14 15">CBS 175.51</strain>
    </source>
</reference>
<dbReference type="GO" id="GO:0016705">
    <property type="term" value="F:oxidoreductase activity, acting on paired donors, with incorporation or reduction of molecular oxygen"/>
    <property type="evidence" value="ECO:0007669"/>
    <property type="project" value="InterPro"/>
</dbReference>
<dbReference type="SUPFAM" id="SSF48264">
    <property type="entry name" value="Cytochrome P450"/>
    <property type="match status" value="1"/>
</dbReference>
<dbReference type="AlphaFoldDB" id="A0A8H5B2V0"/>
<evidence type="ECO:0000256" key="3">
    <source>
        <dbReference type="ARBA" id="ARBA00004721"/>
    </source>
</evidence>
<accession>A0A8H5B2V0</accession>
<evidence type="ECO:0000256" key="7">
    <source>
        <dbReference type="ARBA" id="ARBA00022723"/>
    </source>
</evidence>
<dbReference type="EMBL" id="JAACJK010000221">
    <property type="protein sequence ID" value="KAF5314707.1"/>
    <property type="molecule type" value="Genomic_DNA"/>
</dbReference>
<keyword evidence="10 13" id="KW-0408">Iron</keyword>
<evidence type="ECO:0008006" key="16">
    <source>
        <dbReference type="Google" id="ProtNLM"/>
    </source>
</evidence>
<keyword evidence="7 13" id="KW-0479">Metal-binding</keyword>
<keyword evidence="5 13" id="KW-0349">Heme</keyword>
<dbReference type="Proteomes" id="UP000541558">
    <property type="component" value="Unassembled WGS sequence"/>
</dbReference>
<dbReference type="InterPro" id="IPR002401">
    <property type="entry name" value="Cyt_P450_E_grp-I"/>
</dbReference>
<evidence type="ECO:0000313" key="15">
    <source>
        <dbReference type="Proteomes" id="UP000541558"/>
    </source>
</evidence>
<feature type="binding site" description="axial binding residue" evidence="13">
    <location>
        <position position="529"/>
    </location>
    <ligand>
        <name>heme</name>
        <dbReference type="ChEBI" id="CHEBI:30413"/>
    </ligand>
    <ligandPart>
        <name>Fe</name>
        <dbReference type="ChEBI" id="CHEBI:18248"/>
    </ligandPart>
</feature>
<keyword evidence="12" id="KW-0472">Membrane</keyword>
<dbReference type="GO" id="GO:0016020">
    <property type="term" value="C:membrane"/>
    <property type="evidence" value="ECO:0007669"/>
    <property type="project" value="UniProtKB-SubCell"/>
</dbReference>
<evidence type="ECO:0000256" key="8">
    <source>
        <dbReference type="ARBA" id="ARBA00022989"/>
    </source>
</evidence>